<protein>
    <submittedName>
        <fullName evidence="4">UBA_6 domain-containing protein</fullName>
    </submittedName>
</protein>
<feature type="compositionally biased region" description="Low complexity" evidence="1">
    <location>
        <begin position="36"/>
        <end position="47"/>
    </location>
</feature>
<dbReference type="InterPro" id="IPR040546">
    <property type="entry name" value="Rege-1_UBA-like"/>
</dbReference>
<name>A0A1I7Z5L3_9BILA</name>
<feature type="region of interest" description="Disordered" evidence="1">
    <location>
        <begin position="1"/>
        <end position="59"/>
    </location>
</feature>
<keyword evidence="3" id="KW-1185">Reference proteome</keyword>
<sequence>MEARSRGTHPPLRRTSAKAPSPAHHSTAHPLLFATSSSDSSSDSLSSPPERGAEAADSCYSSCSEESLHASLSREASDSLARLSLSEEEATELDESLVEFATKLGYSEQQLRQVVQKIGSTVGQ</sequence>
<accession>A0A1I7Z5L3</accession>
<proteinExistence type="predicted"/>
<evidence type="ECO:0000313" key="4">
    <source>
        <dbReference type="WBParaSite" id="L893_g23154.t1"/>
    </source>
</evidence>
<organism evidence="3 4">
    <name type="scientific">Steinernema glaseri</name>
    <dbReference type="NCBI Taxonomy" id="37863"/>
    <lineage>
        <taxon>Eukaryota</taxon>
        <taxon>Metazoa</taxon>
        <taxon>Ecdysozoa</taxon>
        <taxon>Nematoda</taxon>
        <taxon>Chromadorea</taxon>
        <taxon>Rhabditida</taxon>
        <taxon>Tylenchina</taxon>
        <taxon>Panagrolaimomorpha</taxon>
        <taxon>Strongyloidoidea</taxon>
        <taxon>Steinernematidae</taxon>
        <taxon>Steinernema</taxon>
    </lineage>
</organism>
<dbReference type="WBParaSite" id="L893_g23154.t1">
    <property type="protein sequence ID" value="L893_g23154.t1"/>
    <property type="gene ID" value="L893_g23154"/>
</dbReference>
<evidence type="ECO:0000256" key="1">
    <source>
        <dbReference type="SAM" id="MobiDB-lite"/>
    </source>
</evidence>
<feature type="domain" description="Rege-1 UBA-like" evidence="2">
    <location>
        <begin position="96"/>
        <end position="122"/>
    </location>
</feature>
<dbReference type="Proteomes" id="UP000095287">
    <property type="component" value="Unplaced"/>
</dbReference>
<dbReference type="AlphaFoldDB" id="A0A1I7Z5L3"/>
<reference evidence="4" key="1">
    <citation type="submission" date="2016-11" db="UniProtKB">
        <authorList>
            <consortium name="WormBaseParasite"/>
        </authorList>
    </citation>
    <scope>IDENTIFICATION</scope>
</reference>
<evidence type="ECO:0000313" key="3">
    <source>
        <dbReference type="Proteomes" id="UP000095287"/>
    </source>
</evidence>
<evidence type="ECO:0000259" key="2">
    <source>
        <dbReference type="Pfam" id="PF18039"/>
    </source>
</evidence>
<dbReference type="Pfam" id="PF18039">
    <property type="entry name" value="UBA_6"/>
    <property type="match status" value="1"/>
</dbReference>